<evidence type="ECO:0000256" key="1">
    <source>
        <dbReference type="SAM" id="Coils"/>
    </source>
</evidence>
<evidence type="ECO:0000313" key="3">
    <source>
        <dbReference type="Proteomes" id="UP000263517"/>
    </source>
</evidence>
<evidence type="ECO:0000313" key="2">
    <source>
        <dbReference type="EMBL" id="HAW74407.1"/>
    </source>
</evidence>
<comment type="caution">
    <text evidence="2">The sequence shown here is derived from an EMBL/GenBank/DDBJ whole genome shotgun (WGS) entry which is preliminary data.</text>
</comment>
<keyword evidence="1" id="KW-0175">Coiled coil</keyword>
<dbReference type="Proteomes" id="UP000263517">
    <property type="component" value="Unassembled WGS sequence"/>
</dbReference>
<gene>
    <name evidence="2" type="ORF">DCW74_01580</name>
</gene>
<dbReference type="EMBL" id="DNAN01000056">
    <property type="protein sequence ID" value="HAW74407.1"/>
    <property type="molecule type" value="Genomic_DNA"/>
</dbReference>
<protein>
    <submittedName>
        <fullName evidence="2">Uncharacterized protein</fullName>
    </submittedName>
</protein>
<reference evidence="2 3" key="1">
    <citation type="journal article" date="2018" name="Nat. Biotechnol.">
        <title>A standardized bacterial taxonomy based on genome phylogeny substantially revises the tree of life.</title>
        <authorList>
            <person name="Parks D.H."/>
            <person name="Chuvochina M."/>
            <person name="Waite D.W."/>
            <person name="Rinke C."/>
            <person name="Skarshewski A."/>
            <person name="Chaumeil P.A."/>
            <person name="Hugenholtz P."/>
        </authorList>
    </citation>
    <scope>NUCLEOTIDE SEQUENCE [LARGE SCALE GENOMIC DNA]</scope>
    <source>
        <strain evidence="2">UBA11978</strain>
    </source>
</reference>
<feature type="coiled-coil region" evidence="1">
    <location>
        <begin position="31"/>
        <end position="71"/>
    </location>
</feature>
<name>A0A350NZE0_9ALTE</name>
<accession>A0A350NZE0</accession>
<organism evidence="2 3">
    <name type="scientific">Alteromonas australica</name>
    <dbReference type="NCBI Taxonomy" id="589873"/>
    <lineage>
        <taxon>Bacteria</taxon>
        <taxon>Pseudomonadati</taxon>
        <taxon>Pseudomonadota</taxon>
        <taxon>Gammaproteobacteria</taxon>
        <taxon>Alteromonadales</taxon>
        <taxon>Alteromonadaceae</taxon>
        <taxon>Alteromonas/Salinimonas group</taxon>
        <taxon>Alteromonas</taxon>
    </lineage>
</organism>
<sequence>MGAQALAIGALIIGGAGALATYREGQAGQMVEEAKARQEELQGSIEAANYKEQANQSLKNLERVLAANLARGFAGNMDPLSSGSTQSTIQRYNMREGVNQFTVSRDNATMAKKMAAYQAAQYRTAGKNIMQSAKTSAFIQLGLASVTAGQTDPNIFKFTGGAKNPPSVA</sequence>
<proteinExistence type="predicted"/>
<dbReference type="AlphaFoldDB" id="A0A350NZE0"/>